<evidence type="ECO:0000256" key="1">
    <source>
        <dbReference type="SAM" id="MobiDB-lite"/>
    </source>
</evidence>
<dbReference type="InParanoid" id="A0A066VMK2"/>
<sequence length="511" mass="51321">MLRLATSSAFRSQAARLSVAAQPPQTRTLVSSVLLTRDLYNDRKVLDLKTELKQRGLSTSGRREELIRRLLQDDIRKAGGGGGSGNGAKNLQTGGARSKATLASLRDSDKKKGGTAAAAAPKGNTGASSAANDSAAIPKPTASKEEKAAKLTSASASQGDLVIDPSVVVSIGGGSRKPFASPNVVAAATSVSADDIPPLKEPESNPPGVPPQDLPKVPNTFKYVIPYEKPAPVHGAEIPLVTAYTSPGAAADRFAKKAAEEKLRPLRKVIAVAGTSTMPGGGISSAAHDAGLSDAGDSEAHTYDSPSSASSSSPLQCLLSDVCNDLGANAAHVERQASKVAGDVSKAVSTRLSELSESVRAFSSSSSSSSSAPSASASSSSSSSGRSKSRPLDEHERTGSYVLGAILASGFVLGGLGKKPSALSADVQEPATLVQKAVSKASDKVAASTSESTDARGAADKTFSAGKGRVGKALGDLKVGVAAGNGAGAAADTNRNFASAAGIVGGGPRKV</sequence>
<evidence type="ECO:0000313" key="3">
    <source>
        <dbReference type="EMBL" id="KDN42716.1"/>
    </source>
</evidence>
<accession>A0A066VMK2</accession>
<comment type="caution">
    <text evidence="3">The sequence shown here is derived from an EMBL/GenBank/DDBJ whole genome shotgun (WGS) entry which is preliminary data.</text>
</comment>
<dbReference type="RefSeq" id="XP_013242140.1">
    <property type="nucleotide sequence ID" value="XM_013386686.1"/>
</dbReference>
<organism evidence="3 4">
    <name type="scientific">Tilletiaria anomala (strain ATCC 24038 / CBS 436.72 / UBC 951)</name>
    <dbReference type="NCBI Taxonomy" id="1037660"/>
    <lineage>
        <taxon>Eukaryota</taxon>
        <taxon>Fungi</taxon>
        <taxon>Dikarya</taxon>
        <taxon>Basidiomycota</taxon>
        <taxon>Ustilaginomycotina</taxon>
        <taxon>Exobasidiomycetes</taxon>
        <taxon>Georgefischeriales</taxon>
        <taxon>Tilletiariaceae</taxon>
        <taxon>Tilletiaria</taxon>
    </lineage>
</organism>
<feature type="region of interest" description="Disordered" evidence="1">
    <location>
        <begin position="75"/>
        <end position="156"/>
    </location>
</feature>
<proteinExistence type="predicted"/>
<dbReference type="Pfam" id="PF02037">
    <property type="entry name" value="SAP"/>
    <property type="match status" value="1"/>
</dbReference>
<name>A0A066VMK2_TILAU</name>
<dbReference type="PROSITE" id="PS50800">
    <property type="entry name" value="SAP"/>
    <property type="match status" value="1"/>
</dbReference>
<feature type="region of interest" description="Disordered" evidence="1">
    <location>
        <begin position="362"/>
        <end position="396"/>
    </location>
</feature>
<reference evidence="3 4" key="1">
    <citation type="submission" date="2014-05" db="EMBL/GenBank/DDBJ databases">
        <title>Draft genome sequence of a rare smut relative, Tilletiaria anomala UBC 951.</title>
        <authorList>
            <consortium name="DOE Joint Genome Institute"/>
            <person name="Toome M."/>
            <person name="Kuo A."/>
            <person name="Henrissat B."/>
            <person name="Lipzen A."/>
            <person name="Tritt A."/>
            <person name="Yoshinaga Y."/>
            <person name="Zane M."/>
            <person name="Barry K."/>
            <person name="Grigoriev I.V."/>
            <person name="Spatafora J.W."/>
            <person name="Aimea M.C."/>
        </authorList>
    </citation>
    <scope>NUCLEOTIDE SEQUENCE [LARGE SCALE GENOMIC DNA]</scope>
    <source>
        <strain evidence="3 4">UBC 951</strain>
    </source>
</reference>
<dbReference type="SMART" id="SM00513">
    <property type="entry name" value="SAP"/>
    <property type="match status" value="1"/>
</dbReference>
<feature type="compositionally biased region" description="Low complexity" evidence="1">
    <location>
        <begin position="114"/>
        <end position="127"/>
    </location>
</feature>
<feature type="domain" description="SAP" evidence="2">
    <location>
        <begin position="40"/>
        <end position="74"/>
    </location>
</feature>
<dbReference type="InterPro" id="IPR003034">
    <property type="entry name" value="SAP_dom"/>
</dbReference>
<dbReference type="OMA" id="TESAPIN"/>
<feature type="compositionally biased region" description="Low complexity" evidence="1">
    <location>
        <begin position="362"/>
        <end position="386"/>
    </location>
</feature>
<keyword evidence="4" id="KW-1185">Reference proteome</keyword>
<dbReference type="InterPro" id="IPR036361">
    <property type="entry name" value="SAP_dom_sf"/>
</dbReference>
<feature type="region of interest" description="Disordered" evidence="1">
    <location>
        <begin position="192"/>
        <end position="215"/>
    </location>
</feature>
<dbReference type="AlphaFoldDB" id="A0A066VMK2"/>
<dbReference type="HOGENOM" id="CLU_533383_0_0_1"/>
<dbReference type="Proteomes" id="UP000027361">
    <property type="component" value="Unassembled WGS sequence"/>
</dbReference>
<evidence type="ECO:0000313" key="4">
    <source>
        <dbReference type="Proteomes" id="UP000027361"/>
    </source>
</evidence>
<dbReference type="GeneID" id="25267253"/>
<evidence type="ECO:0000259" key="2">
    <source>
        <dbReference type="PROSITE" id="PS50800"/>
    </source>
</evidence>
<dbReference type="EMBL" id="JMSN01000067">
    <property type="protein sequence ID" value="KDN42716.1"/>
    <property type="molecule type" value="Genomic_DNA"/>
</dbReference>
<dbReference type="STRING" id="1037660.A0A066VMK2"/>
<feature type="compositionally biased region" description="Pro residues" evidence="1">
    <location>
        <begin position="204"/>
        <end position="213"/>
    </location>
</feature>
<dbReference type="OrthoDB" id="1476984at2759"/>
<dbReference type="SUPFAM" id="SSF68906">
    <property type="entry name" value="SAP domain"/>
    <property type="match status" value="1"/>
</dbReference>
<protein>
    <recommendedName>
        <fullName evidence="2">SAP domain-containing protein</fullName>
    </recommendedName>
</protein>
<feature type="region of interest" description="Disordered" evidence="1">
    <location>
        <begin position="277"/>
        <end position="313"/>
    </location>
</feature>
<dbReference type="Gene3D" id="1.10.720.30">
    <property type="entry name" value="SAP domain"/>
    <property type="match status" value="1"/>
</dbReference>
<gene>
    <name evidence="3" type="ORF">K437DRAFT_295279</name>
</gene>